<feature type="repeat" description="TPR" evidence="1">
    <location>
        <begin position="285"/>
        <end position="318"/>
    </location>
</feature>
<gene>
    <name evidence="2" type="ORF">ACE41H_22460</name>
</gene>
<dbReference type="Gene3D" id="1.25.40.10">
    <property type="entry name" value="Tetratricopeptide repeat domain"/>
    <property type="match status" value="1"/>
</dbReference>
<dbReference type="SMART" id="SM00028">
    <property type="entry name" value="TPR"/>
    <property type="match status" value="2"/>
</dbReference>
<dbReference type="PROSITE" id="PS50005">
    <property type="entry name" value="TPR"/>
    <property type="match status" value="1"/>
</dbReference>
<protein>
    <recommendedName>
        <fullName evidence="4">Tetratricopeptide repeat protein</fullName>
    </recommendedName>
</protein>
<proteinExistence type="predicted"/>
<sequence length="344" mass="40451">MTDELRIPEYQIDDPRHLPVHLRSPEWNNMCNLLKEWGGLTLIQKDNVAFLLTRLGFYNTVLQYVQPGTEEQIRSYAEEARLTWKYANALTKVDSKQLPAAELILLRIAENTKKGTHTRMIALINMIVHYARVKGDKKHIQHWCEVADEEFKYLHPENDPSDRFFASMYYRAISFLPYINGNREETTRLLDLAEHWAKQIPTDQAPFKHMYNENLHPLLETRAREAIWLGDMDMALERTKQFVKHDPYDPKTHYRLGDLNKRINKIEDAVVNYKTSAQLGTPYNSAAWFMVGECYEQLDEPYLALDAYLMSTEINPTALSIYRIQYLSQRLNKSYLLKWSLEQS</sequence>
<evidence type="ECO:0000313" key="3">
    <source>
        <dbReference type="Proteomes" id="UP001580346"/>
    </source>
</evidence>
<dbReference type="InterPro" id="IPR019734">
    <property type="entry name" value="TPR_rpt"/>
</dbReference>
<keyword evidence="3" id="KW-1185">Reference proteome</keyword>
<evidence type="ECO:0008006" key="4">
    <source>
        <dbReference type="Google" id="ProtNLM"/>
    </source>
</evidence>
<evidence type="ECO:0000313" key="2">
    <source>
        <dbReference type="EMBL" id="MFB5269525.1"/>
    </source>
</evidence>
<comment type="caution">
    <text evidence="2">The sequence shown here is derived from an EMBL/GenBank/DDBJ whole genome shotgun (WGS) entry which is preliminary data.</text>
</comment>
<name>A0ABV5AZ83_9BACL</name>
<keyword evidence="1" id="KW-0802">TPR repeat</keyword>
<evidence type="ECO:0000256" key="1">
    <source>
        <dbReference type="PROSITE-ProRule" id="PRU00339"/>
    </source>
</evidence>
<organism evidence="2 3">
    <name type="scientific">Paenibacillus enshidis</name>
    <dbReference type="NCBI Taxonomy" id="1458439"/>
    <lineage>
        <taxon>Bacteria</taxon>
        <taxon>Bacillati</taxon>
        <taxon>Bacillota</taxon>
        <taxon>Bacilli</taxon>
        <taxon>Bacillales</taxon>
        <taxon>Paenibacillaceae</taxon>
        <taxon>Paenibacillus</taxon>
    </lineage>
</organism>
<accession>A0ABV5AZ83</accession>
<dbReference type="EMBL" id="JBHHMI010000033">
    <property type="protein sequence ID" value="MFB5269525.1"/>
    <property type="molecule type" value="Genomic_DNA"/>
</dbReference>
<dbReference type="SUPFAM" id="SSF48452">
    <property type="entry name" value="TPR-like"/>
    <property type="match status" value="1"/>
</dbReference>
<dbReference type="Proteomes" id="UP001580346">
    <property type="component" value="Unassembled WGS sequence"/>
</dbReference>
<dbReference type="InterPro" id="IPR011990">
    <property type="entry name" value="TPR-like_helical_dom_sf"/>
</dbReference>
<reference evidence="2 3" key="1">
    <citation type="submission" date="2024-09" db="EMBL/GenBank/DDBJ databases">
        <title>Paenibacillus zeirhizospherea sp. nov., isolated from surface of the maize (Zea mays) roots in a horticulture field, Hungary.</title>
        <authorList>
            <person name="Marton D."/>
            <person name="Farkas M."/>
            <person name="Bedics A."/>
            <person name="Toth E."/>
            <person name="Tancsics A."/>
            <person name="Boka K."/>
            <person name="Maroti G."/>
            <person name="Kriszt B."/>
            <person name="Cserhati M."/>
        </authorList>
    </citation>
    <scope>NUCLEOTIDE SEQUENCE [LARGE SCALE GENOMIC DNA]</scope>
    <source>
        <strain evidence="2 3">KCTC 33519</strain>
    </source>
</reference>